<comment type="caution">
    <text evidence="1">The sequence shown here is derived from an EMBL/GenBank/DDBJ whole genome shotgun (WGS) entry which is preliminary data.</text>
</comment>
<dbReference type="AlphaFoldDB" id="W6U6U1"/>
<dbReference type="GeneID" id="36344781"/>
<keyword evidence="2" id="KW-1185">Reference proteome</keyword>
<gene>
    <name evidence="1" type="ORF">EGR_09066</name>
</gene>
<sequence>MVPPTLSAMLDRIRKQLGSRRLTTTAKNAVRWFCYFRGYQRMYTTRTCCCEYGCVLSAESYNYNGSSNGDVNNGWWVVDIGVEEDAKDKVNEVEALEEKEDEDGDVCKAKSEKCI</sequence>
<evidence type="ECO:0000313" key="2">
    <source>
        <dbReference type="Proteomes" id="UP000019149"/>
    </source>
</evidence>
<accession>W6U6U1</accession>
<dbReference type="CTD" id="36344781"/>
<evidence type="ECO:0000313" key="1">
    <source>
        <dbReference type="EMBL" id="EUB56076.1"/>
    </source>
</evidence>
<dbReference type="Proteomes" id="UP000019149">
    <property type="component" value="Unassembled WGS sequence"/>
</dbReference>
<proteinExistence type="predicted"/>
<name>W6U6U1_ECHGR</name>
<protein>
    <submittedName>
        <fullName evidence="1">Uncharacterized protein</fullName>
    </submittedName>
</protein>
<dbReference type="EMBL" id="APAU02000130">
    <property type="protein sequence ID" value="EUB56076.1"/>
    <property type="molecule type" value="Genomic_DNA"/>
</dbReference>
<reference evidence="1 2" key="1">
    <citation type="journal article" date="2013" name="Nat. Genet.">
        <title>The genome of the hydatid tapeworm Echinococcus granulosus.</title>
        <authorList>
            <person name="Zheng H."/>
            <person name="Zhang W."/>
            <person name="Zhang L."/>
            <person name="Zhang Z."/>
            <person name="Li J."/>
            <person name="Lu G."/>
            <person name="Zhu Y."/>
            <person name="Wang Y."/>
            <person name="Huang Y."/>
            <person name="Liu J."/>
            <person name="Kang H."/>
            <person name="Chen J."/>
            <person name="Wang L."/>
            <person name="Chen A."/>
            <person name="Yu S."/>
            <person name="Gao Z."/>
            <person name="Jin L."/>
            <person name="Gu W."/>
            <person name="Wang Z."/>
            <person name="Zhao L."/>
            <person name="Shi B."/>
            <person name="Wen H."/>
            <person name="Lin R."/>
            <person name="Jones M.K."/>
            <person name="Brejova B."/>
            <person name="Vinar T."/>
            <person name="Zhao G."/>
            <person name="McManus D.P."/>
            <person name="Chen Z."/>
            <person name="Zhou Y."/>
            <person name="Wang S."/>
        </authorList>
    </citation>
    <scope>NUCLEOTIDE SEQUENCE [LARGE SCALE GENOMIC DNA]</scope>
</reference>
<organism evidence="1 2">
    <name type="scientific">Echinococcus granulosus</name>
    <name type="common">Hydatid tapeworm</name>
    <dbReference type="NCBI Taxonomy" id="6210"/>
    <lineage>
        <taxon>Eukaryota</taxon>
        <taxon>Metazoa</taxon>
        <taxon>Spiralia</taxon>
        <taxon>Lophotrochozoa</taxon>
        <taxon>Platyhelminthes</taxon>
        <taxon>Cestoda</taxon>
        <taxon>Eucestoda</taxon>
        <taxon>Cyclophyllidea</taxon>
        <taxon>Taeniidae</taxon>
        <taxon>Echinococcus</taxon>
        <taxon>Echinococcus granulosus group</taxon>
    </lineage>
</organism>
<dbReference type="RefSeq" id="XP_024347272.1">
    <property type="nucleotide sequence ID" value="XM_024498315.1"/>
</dbReference>
<dbReference type="KEGG" id="egl:EGR_09066"/>